<reference evidence="3" key="1">
    <citation type="submission" date="2017-02" db="EMBL/GenBank/DDBJ databases">
        <authorList>
            <person name="Tafer H."/>
            <person name="Lopandic K."/>
        </authorList>
    </citation>
    <scope>NUCLEOTIDE SEQUENCE [LARGE SCALE GENOMIC DNA]</scope>
    <source>
        <strain evidence="3">CBS 366.77</strain>
    </source>
</reference>
<dbReference type="InterPro" id="IPR027417">
    <property type="entry name" value="P-loop_NTPase"/>
</dbReference>
<dbReference type="PANTHER" id="PTHR36978:SF4">
    <property type="entry name" value="P-LOOP CONTAINING NUCLEOSIDE TRIPHOSPHATE HYDROLASE PROTEIN"/>
    <property type="match status" value="1"/>
</dbReference>
<dbReference type="EMBL" id="MVGC01000018">
    <property type="protein sequence ID" value="RJE26623.1"/>
    <property type="molecule type" value="Genomic_DNA"/>
</dbReference>
<evidence type="ECO:0008006" key="4">
    <source>
        <dbReference type="Google" id="ProtNLM"/>
    </source>
</evidence>
<comment type="caution">
    <text evidence="2">The sequence shown here is derived from an EMBL/GenBank/DDBJ whole genome shotgun (WGS) entry which is preliminary data.</text>
</comment>
<dbReference type="Proteomes" id="UP000266188">
    <property type="component" value="Unassembled WGS sequence"/>
</dbReference>
<name>A0A3A2ZWB2_9EURO</name>
<sequence>MSREIDRLPEPAANKRMRVVIASCSRTGTLGLYTAMKTLGFTSYHIAEAYIQCGLPHMKVFEEALIAQCNLFSGKLRYNKSDLEKWLGGYDCLIEVPSYLGTRVLELYAEDPDVKFILTQRNPDKWVRSMNQTVGELVNAYRSFPINILKYFDDYVDTAFRIISLLYFRWSSGTNPGDPNNELALRTNYIEYIEEVKKVVPKDRLLVVNLEDGLGWEEICPFLDVPIPQEPYPRGNEKKTFDAIAYGTFGPKMKTAALRLAATVVPFVGIGAFYGYKYFRR</sequence>
<evidence type="ECO:0000313" key="3">
    <source>
        <dbReference type="Proteomes" id="UP000266188"/>
    </source>
</evidence>
<dbReference type="STRING" id="2070753.A0A3A2ZWB2"/>
<dbReference type="OrthoDB" id="408152at2759"/>
<dbReference type="AlphaFoldDB" id="A0A3A2ZWB2"/>
<keyword evidence="1" id="KW-0472">Membrane</keyword>
<gene>
    <name evidence="2" type="ORF">PHISCL_01037</name>
</gene>
<dbReference type="Gene3D" id="3.40.50.300">
    <property type="entry name" value="P-loop containing nucleotide triphosphate hydrolases"/>
    <property type="match status" value="1"/>
</dbReference>
<organism evidence="2 3">
    <name type="scientific">Aspergillus sclerotialis</name>
    <dbReference type="NCBI Taxonomy" id="2070753"/>
    <lineage>
        <taxon>Eukaryota</taxon>
        <taxon>Fungi</taxon>
        <taxon>Dikarya</taxon>
        <taxon>Ascomycota</taxon>
        <taxon>Pezizomycotina</taxon>
        <taxon>Eurotiomycetes</taxon>
        <taxon>Eurotiomycetidae</taxon>
        <taxon>Eurotiales</taxon>
        <taxon>Aspergillaceae</taxon>
        <taxon>Aspergillus</taxon>
        <taxon>Aspergillus subgen. Polypaecilum</taxon>
    </lineage>
</organism>
<feature type="transmembrane region" description="Helical" evidence="1">
    <location>
        <begin position="256"/>
        <end position="276"/>
    </location>
</feature>
<keyword evidence="1" id="KW-1133">Transmembrane helix</keyword>
<proteinExistence type="predicted"/>
<evidence type="ECO:0000313" key="2">
    <source>
        <dbReference type="EMBL" id="RJE26623.1"/>
    </source>
</evidence>
<protein>
    <recommendedName>
        <fullName evidence="4">P-loop containing nucleoside triphosphate hydrolase protein</fullName>
    </recommendedName>
</protein>
<evidence type="ECO:0000256" key="1">
    <source>
        <dbReference type="SAM" id="Phobius"/>
    </source>
</evidence>
<dbReference type="SUPFAM" id="SSF52540">
    <property type="entry name" value="P-loop containing nucleoside triphosphate hydrolases"/>
    <property type="match status" value="1"/>
</dbReference>
<dbReference type="Pfam" id="PF17784">
    <property type="entry name" value="Sulfotransfer_4"/>
    <property type="match status" value="1"/>
</dbReference>
<dbReference type="PANTHER" id="PTHR36978">
    <property type="entry name" value="P-LOOP CONTAINING NUCLEOTIDE TRIPHOSPHATE HYDROLASE"/>
    <property type="match status" value="1"/>
</dbReference>
<dbReference type="InterPro" id="IPR040632">
    <property type="entry name" value="Sulfotransfer_4"/>
</dbReference>
<keyword evidence="3" id="KW-1185">Reference proteome</keyword>
<keyword evidence="1" id="KW-0812">Transmembrane</keyword>
<accession>A0A3A2ZWB2</accession>